<dbReference type="InterPro" id="IPR009003">
    <property type="entry name" value="Peptidase_S1_PA"/>
</dbReference>
<name>A0ABP8ATQ3_9ACTN</name>
<dbReference type="InterPro" id="IPR033116">
    <property type="entry name" value="TRYPSIN_SER"/>
</dbReference>
<keyword evidence="6" id="KW-0732">Signal</keyword>
<dbReference type="PROSITE" id="PS00135">
    <property type="entry name" value="TRYPSIN_SER"/>
    <property type="match status" value="1"/>
</dbReference>
<evidence type="ECO:0000256" key="5">
    <source>
        <dbReference type="ARBA" id="ARBA00023157"/>
    </source>
</evidence>
<comment type="similarity">
    <text evidence="1">Belongs to the peptidase S1 family.</text>
</comment>
<dbReference type="SUPFAM" id="SSF50494">
    <property type="entry name" value="Trypsin-like serine proteases"/>
    <property type="match status" value="1"/>
</dbReference>
<dbReference type="EMBL" id="BAABAQ010000004">
    <property type="protein sequence ID" value="GAA4190381.1"/>
    <property type="molecule type" value="Genomic_DNA"/>
</dbReference>
<organism evidence="7 8">
    <name type="scientific">Streptosporangium oxazolinicum</name>
    <dbReference type="NCBI Taxonomy" id="909287"/>
    <lineage>
        <taxon>Bacteria</taxon>
        <taxon>Bacillati</taxon>
        <taxon>Actinomycetota</taxon>
        <taxon>Actinomycetes</taxon>
        <taxon>Streptosporangiales</taxon>
        <taxon>Streptosporangiaceae</taxon>
        <taxon>Streptosporangium</taxon>
    </lineage>
</organism>
<evidence type="ECO:0000256" key="3">
    <source>
        <dbReference type="ARBA" id="ARBA00022801"/>
    </source>
</evidence>
<keyword evidence="5" id="KW-1015">Disulfide bond</keyword>
<dbReference type="InterPro" id="IPR001316">
    <property type="entry name" value="Pept_S1A_streptogrisin"/>
</dbReference>
<keyword evidence="8" id="KW-1185">Reference proteome</keyword>
<keyword evidence="4" id="KW-0720">Serine protease</keyword>
<dbReference type="CDD" id="cd21112">
    <property type="entry name" value="alphaLP-like"/>
    <property type="match status" value="1"/>
</dbReference>
<gene>
    <name evidence="7" type="ORF">GCM10022252_28610</name>
</gene>
<dbReference type="PRINTS" id="PR00861">
    <property type="entry name" value="ALYTICPTASE"/>
</dbReference>
<dbReference type="InterPro" id="IPR018114">
    <property type="entry name" value="TRYPSIN_HIS"/>
</dbReference>
<evidence type="ECO:0000313" key="8">
    <source>
        <dbReference type="Proteomes" id="UP001501251"/>
    </source>
</evidence>
<dbReference type="Gene3D" id="2.40.10.10">
    <property type="entry name" value="Trypsin-like serine proteases"/>
    <property type="match status" value="2"/>
</dbReference>
<dbReference type="Proteomes" id="UP001501251">
    <property type="component" value="Unassembled WGS sequence"/>
</dbReference>
<reference evidence="8" key="1">
    <citation type="journal article" date="2019" name="Int. J. Syst. Evol. Microbiol.">
        <title>The Global Catalogue of Microorganisms (GCM) 10K type strain sequencing project: providing services to taxonomists for standard genome sequencing and annotation.</title>
        <authorList>
            <consortium name="The Broad Institute Genomics Platform"/>
            <consortium name="The Broad Institute Genome Sequencing Center for Infectious Disease"/>
            <person name="Wu L."/>
            <person name="Ma J."/>
        </authorList>
    </citation>
    <scope>NUCLEOTIDE SEQUENCE [LARGE SCALE GENOMIC DNA]</scope>
    <source>
        <strain evidence="8">JCM 17388</strain>
    </source>
</reference>
<evidence type="ECO:0000256" key="4">
    <source>
        <dbReference type="ARBA" id="ARBA00022825"/>
    </source>
</evidence>
<evidence type="ECO:0000256" key="1">
    <source>
        <dbReference type="ARBA" id="ARBA00007664"/>
    </source>
</evidence>
<keyword evidence="3" id="KW-0378">Hydrolase</keyword>
<accession>A0ABP8ATQ3</accession>
<feature type="signal peptide" evidence="6">
    <location>
        <begin position="1"/>
        <end position="21"/>
    </location>
</feature>
<dbReference type="InterPro" id="IPR043504">
    <property type="entry name" value="Peptidase_S1_PA_chymotrypsin"/>
</dbReference>
<evidence type="ECO:0008006" key="9">
    <source>
        <dbReference type="Google" id="ProtNLM"/>
    </source>
</evidence>
<dbReference type="PROSITE" id="PS00134">
    <property type="entry name" value="TRYPSIN_HIS"/>
    <property type="match status" value="1"/>
</dbReference>
<keyword evidence="2" id="KW-0645">Protease</keyword>
<comment type="caution">
    <text evidence="7">The sequence shown here is derived from an EMBL/GenBank/DDBJ whole genome shotgun (WGS) entry which is preliminary data.</text>
</comment>
<evidence type="ECO:0000256" key="2">
    <source>
        <dbReference type="ARBA" id="ARBA00022670"/>
    </source>
</evidence>
<evidence type="ECO:0000313" key="7">
    <source>
        <dbReference type="EMBL" id="GAA4190381.1"/>
    </source>
</evidence>
<feature type="chain" id="PRO_5046375860" description="Peptidase S1 domain-containing protein" evidence="6">
    <location>
        <begin position="22"/>
        <end position="416"/>
    </location>
</feature>
<sequence>MRLSKLSVLLLVLMLTVSSMATPAHALTLLSDVPPKPGEQVEKEPFSYLSPETRKRMDAQEPLRRAAKPIMNAVLSSTKDLGFAGLKLEDGFVQVWWKGDVPAHMEPVLAKARLNAQVKVGSARFSREELRETAAAIRKDLADNPRGPLHAVGVESDGSGVYVETENAQAKSDLSRTYDSLGSSVPIEVKIAERAVPAGRMNDTSPFYGGMRILSDDGAICTAGWPVAATNNAAFHYLLTAGHCTGMYTNWQNGNRSMNIGQTILERADHDLALIHAPNGTGRYMWDGGVPGGWNTSGEFTKQIAGWDHVYEGQWLCQSGQTSGAVCSFEVVTSGDYAYCGNDAYGNYECYYDLFRANQFYGQGSRGGDSGGPVFYPNTGGQVHPVGVTSGASSGSLIFQDIYTALADFPIQMRTY</sequence>
<protein>
    <recommendedName>
        <fullName evidence="9">Peptidase S1 domain-containing protein</fullName>
    </recommendedName>
</protein>
<proteinExistence type="inferred from homology"/>
<evidence type="ECO:0000256" key="6">
    <source>
        <dbReference type="SAM" id="SignalP"/>
    </source>
</evidence>